<dbReference type="EMBL" id="SJPW01000001">
    <property type="protein sequence ID" value="TWU60251.1"/>
    <property type="molecule type" value="Genomic_DNA"/>
</dbReference>
<dbReference type="PANTHER" id="PTHR43065">
    <property type="entry name" value="SENSOR HISTIDINE KINASE"/>
    <property type="match status" value="1"/>
</dbReference>
<dbReference type="GO" id="GO:0006355">
    <property type="term" value="P:regulation of DNA-templated transcription"/>
    <property type="evidence" value="ECO:0007669"/>
    <property type="project" value="InterPro"/>
</dbReference>
<keyword evidence="8" id="KW-0902">Two-component regulatory system</keyword>
<evidence type="ECO:0000259" key="10">
    <source>
        <dbReference type="PROSITE" id="PS50112"/>
    </source>
</evidence>
<evidence type="ECO:0000256" key="4">
    <source>
        <dbReference type="ARBA" id="ARBA00022679"/>
    </source>
</evidence>
<dbReference type="InterPro" id="IPR000700">
    <property type="entry name" value="PAS-assoc_C"/>
</dbReference>
<dbReference type="SUPFAM" id="SSF55785">
    <property type="entry name" value="PYP-like sensor domain (PAS domain)"/>
    <property type="match status" value="1"/>
</dbReference>
<dbReference type="Gene3D" id="1.10.287.130">
    <property type="match status" value="1"/>
</dbReference>
<dbReference type="GO" id="GO:0000155">
    <property type="term" value="F:phosphorelay sensor kinase activity"/>
    <property type="evidence" value="ECO:0007669"/>
    <property type="project" value="InterPro"/>
</dbReference>
<dbReference type="GO" id="GO:0005524">
    <property type="term" value="F:ATP binding"/>
    <property type="evidence" value="ECO:0007669"/>
    <property type="project" value="UniProtKB-KW"/>
</dbReference>
<sequence>MPNVELLQRRFERERAARKAAEALLEQKSLEAYRANQKISEMAKHTQAIVETAAEGIISYDADGIIRLFNRSAASIFGLESAIGTSIHHLFECSDNLCDALFLAGEFGTEGNSTNSRELVGLRSNGRTFFAEVSTSRVDQNQSPVFTALIRDLSKRKELEVRLSQAQKMESVGQLAAGIAHEINTPIQFVGDNIKFLQGAFEDIAGLIELYDQLAEAVTSSSPTRTCLDQIKEQAEIADLPFLREEFPSAIEQCLEGIERVATIVRAMKEFSLPATESKSAVDINRAIENTLTIAASQVRDIATIETELDPSLKPVVCLAGQMNQCFLNLLTNAIEAIEQHCESGAGRIKITTRSNEDSVEIRVEDNGPGIPAEITSRIFDPFFTTKPVGKGTGQGLSFVYGVVVDKHDGSIHAHSLPAGGTTFVVSLPIHHQAASKEQTHANSAH</sequence>
<dbReference type="InterPro" id="IPR003661">
    <property type="entry name" value="HisK_dim/P_dom"/>
</dbReference>
<dbReference type="InterPro" id="IPR035965">
    <property type="entry name" value="PAS-like_dom_sf"/>
</dbReference>
<dbReference type="InterPro" id="IPR005467">
    <property type="entry name" value="His_kinase_dom"/>
</dbReference>
<feature type="domain" description="Histidine kinase" evidence="9">
    <location>
        <begin position="178"/>
        <end position="432"/>
    </location>
</feature>
<dbReference type="Pfam" id="PF00989">
    <property type="entry name" value="PAS"/>
    <property type="match status" value="1"/>
</dbReference>
<name>A0A5C6FFG8_9BACT</name>
<gene>
    <name evidence="12" type="primary">fixL_1</name>
    <name evidence="12" type="ORF">Poly51_05260</name>
</gene>
<protein>
    <recommendedName>
        <fullName evidence="2">histidine kinase</fullName>
        <ecNumber evidence="2">2.7.13.3</ecNumber>
    </recommendedName>
</protein>
<dbReference type="NCBIfam" id="TIGR00229">
    <property type="entry name" value="sensory_box"/>
    <property type="match status" value="1"/>
</dbReference>
<dbReference type="InterPro" id="IPR036097">
    <property type="entry name" value="HisK_dim/P_sf"/>
</dbReference>
<dbReference type="SMART" id="SM00387">
    <property type="entry name" value="HATPase_c"/>
    <property type="match status" value="1"/>
</dbReference>
<dbReference type="SUPFAM" id="SSF47384">
    <property type="entry name" value="Homodimeric domain of signal transducing histidine kinase"/>
    <property type="match status" value="1"/>
</dbReference>
<evidence type="ECO:0000256" key="6">
    <source>
        <dbReference type="ARBA" id="ARBA00022777"/>
    </source>
</evidence>
<proteinExistence type="predicted"/>
<dbReference type="PROSITE" id="PS50109">
    <property type="entry name" value="HIS_KIN"/>
    <property type="match status" value="1"/>
</dbReference>
<comment type="catalytic activity">
    <reaction evidence="1">
        <text>ATP + protein L-histidine = ADP + protein N-phospho-L-histidine.</text>
        <dbReference type="EC" id="2.7.13.3"/>
    </reaction>
</comment>
<accession>A0A5C6FFG8</accession>
<evidence type="ECO:0000256" key="5">
    <source>
        <dbReference type="ARBA" id="ARBA00022741"/>
    </source>
</evidence>
<feature type="domain" description="PAC" evidence="11">
    <location>
        <begin position="115"/>
        <end position="165"/>
    </location>
</feature>
<dbReference type="SUPFAM" id="SSF55874">
    <property type="entry name" value="ATPase domain of HSP90 chaperone/DNA topoisomerase II/histidine kinase"/>
    <property type="match status" value="1"/>
</dbReference>
<evidence type="ECO:0000259" key="9">
    <source>
        <dbReference type="PROSITE" id="PS50109"/>
    </source>
</evidence>
<evidence type="ECO:0000313" key="12">
    <source>
        <dbReference type="EMBL" id="TWU60251.1"/>
    </source>
</evidence>
<keyword evidence="5" id="KW-0547">Nucleotide-binding</keyword>
<evidence type="ECO:0000256" key="1">
    <source>
        <dbReference type="ARBA" id="ARBA00000085"/>
    </source>
</evidence>
<dbReference type="Pfam" id="PF02518">
    <property type="entry name" value="HATPase_c"/>
    <property type="match status" value="1"/>
</dbReference>
<dbReference type="Proteomes" id="UP000318288">
    <property type="component" value="Unassembled WGS sequence"/>
</dbReference>
<evidence type="ECO:0000256" key="3">
    <source>
        <dbReference type="ARBA" id="ARBA00022553"/>
    </source>
</evidence>
<keyword evidence="7" id="KW-0067">ATP-binding</keyword>
<keyword evidence="4 12" id="KW-0808">Transferase</keyword>
<feature type="domain" description="PAS" evidence="10">
    <location>
        <begin position="42"/>
        <end position="80"/>
    </location>
</feature>
<comment type="caution">
    <text evidence="12">The sequence shown here is derived from an EMBL/GenBank/DDBJ whole genome shotgun (WGS) entry which is preliminary data.</text>
</comment>
<organism evidence="12 13">
    <name type="scientific">Rubripirellula tenax</name>
    <dbReference type="NCBI Taxonomy" id="2528015"/>
    <lineage>
        <taxon>Bacteria</taxon>
        <taxon>Pseudomonadati</taxon>
        <taxon>Planctomycetota</taxon>
        <taxon>Planctomycetia</taxon>
        <taxon>Pirellulales</taxon>
        <taxon>Pirellulaceae</taxon>
        <taxon>Rubripirellula</taxon>
    </lineage>
</organism>
<dbReference type="PRINTS" id="PR00344">
    <property type="entry name" value="BCTRLSENSOR"/>
</dbReference>
<keyword evidence="6" id="KW-0418">Kinase</keyword>
<keyword evidence="3" id="KW-0597">Phosphoprotein</keyword>
<evidence type="ECO:0000256" key="2">
    <source>
        <dbReference type="ARBA" id="ARBA00012438"/>
    </source>
</evidence>
<dbReference type="PROSITE" id="PS50113">
    <property type="entry name" value="PAC"/>
    <property type="match status" value="1"/>
</dbReference>
<evidence type="ECO:0000313" key="13">
    <source>
        <dbReference type="Proteomes" id="UP000318288"/>
    </source>
</evidence>
<dbReference type="Gene3D" id="3.30.565.10">
    <property type="entry name" value="Histidine kinase-like ATPase, C-terminal domain"/>
    <property type="match status" value="1"/>
</dbReference>
<dbReference type="RefSeq" id="WP_146453912.1">
    <property type="nucleotide sequence ID" value="NZ_SJPW01000001.1"/>
</dbReference>
<dbReference type="InterPro" id="IPR003594">
    <property type="entry name" value="HATPase_dom"/>
</dbReference>
<dbReference type="AlphaFoldDB" id="A0A5C6FFG8"/>
<evidence type="ECO:0000256" key="8">
    <source>
        <dbReference type="ARBA" id="ARBA00023012"/>
    </source>
</evidence>
<dbReference type="PROSITE" id="PS50112">
    <property type="entry name" value="PAS"/>
    <property type="match status" value="1"/>
</dbReference>
<dbReference type="Gene3D" id="3.30.450.20">
    <property type="entry name" value="PAS domain"/>
    <property type="match status" value="1"/>
</dbReference>
<dbReference type="InterPro" id="IPR013767">
    <property type="entry name" value="PAS_fold"/>
</dbReference>
<dbReference type="EC" id="2.7.13.3" evidence="2"/>
<evidence type="ECO:0000256" key="7">
    <source>
        <dbReference type="ARBA" id="ARBA00022840"/>
    </source>
</evidence>
<keyword evidence="13" id="KW-1185">Reference proteome</keyword>
<dbReference type="InterPro" id="IPR036890">
    <property type="entry name" value="HATPase_C_sf"/>
</dbReference>
<reference evidence="12 13" key="1">
    <citation type="submission" date="2019-02" db="EMBL/GenBank/DDBJ databases">
        <title>Deep-cultivation of Planctomycetes and their phenomic and genomic characterization uncovers novel biology.</title>
        <authorList>
            <person name="Wiegand S."/>
            <person name="Jogler M."/>
            <person name="Boedeker C."/>
            <person name="Pinto D."/>
            <person name="Vollmers J."/>
            <person name="Rivas-Marin E."/>
            <person name="Kohn T."/>
            <person name="Peeters S.H."/>
            <person name="Heuer A."/>
            <person name="Rast P."/>
            <person name="Oberbeckmann S."/>
            <person name="Bunk B."/>
            <person name="Jeske O."/>
            <person name="Meyerdierks A."/>
            <person name="Storesund J.E."/>
            <person name="Kallscheuer N."/>
            <person name="Luecker S."/>
            <person name="Lage O.M."/>
            <person name="Pohl T."/>
            <person name="Merkel B.J."/>
            <person name="Hornburger P."/>
            <person name="Mueller R.-W."/>
            <person name="Bruemmer F."/>
            <person name="Labrenz M."/>
            <person name="Spormann A.M."/>
            <person name="Op Den Camp H."/>
            <person name="Overmann J."/>
            <person name="Amann R."/>
            <person name="Jetten M.S.M."/>
            <person name="Mascher T."/>
            <person name="Medema M.H."/>
            <person name="Devos D.P."/>
            <person name="Kaster A.-K."/>
            <person name="Ovreas L."/>
            <person name="Rohde M."/>
            <person name="Galperin M.Y."/>
            <person name="Jogler C."/>
        </authorList>
    </citation>
    <scope>NUCLEOTIDE SEQUENCE [LARGE SCALE GENOMIC DNA]</scope>
    <source>
        <strain evidence="12 13">Poly51</strain>
    </source>
</reference>
<dbReference type="InterPro" id="IPR000014">
    <property type="entry name" value="PAS"/>
</dbReference>
<dbReference type="PANTHER" id="PTHR43065:SF50">
    <property type="entry name" value="HISTIDINE KINASE"/>
    <property type="match status" value="1"/>
</dbReference>
<dbReference type="CDD" id="cd00130">
    <property type="entry name" value="PAS"/>
    <property type="match status" value="1"/>
</dbReference>
<dbReference type="InterPro" id="IPR004358">
    <property type="entry name" value="Sig_transdc_His_kin-like_C"/>
</dbReference>
<dbReference type="OrthoDB" id="260274at2"/>
<evidence type="ECO:0000259" key="11">
    <source>
        <dbReference type="PROSITE" id="PS50113"/>
    </source>
</evidence>
<dbReference type="CDD" id="cd00082">
    <property type="entry name" value="HisKA"/>
    <property type="match status" value="1"/>
</dbReference>